<feature type="domain" description="RanBD1" evidence="4">
    <location>
        <begin position="235"/>
        <end position="307"/>
    </location>
</feature>
<sequence length="368" mass="40484">MSDIPDQSNAVQSPIIMKIDGPEDSSSNENSSETENSTSSTSSSIPTMPSFLRPSQLGSKKEEASSEKSNGPLAPSKLNPFKRNFDDNEIEDNAKETKEKETPTNSKDSDTIKNSNDENVVKNLNTASESNKTNNPSCSGQNRSKSTLVSSFVFGQNVHDRVVTENTVENNEKEDNLSNSTNSATSSNGTSENLFTSLLKKESNEAPQAKENHSVSLTESAKAYEESRANKRKYEEVEVITGEEGERNVIQLCCKLFAFQASIWQDRGRGTMRLNDLEDGDSRLVWRNVGSHRVMLNTLVWEGMTVERASPKSLRITAVDSSAQIKVFLIMAGPTEMDQLQEALTTRVTIAKSKIKSDDGPSPKKISK</sequence>
<dbReference type="EMBL" id="GIIL01004317">
    <property type="protein sequence ID" value="NOV48043.1"/>
    <property type="molecule type" value="Transcribed_RNA"/>
</dbReference>
<feature type="compositionally biased region" description="Basic and acidic residues" evidence="3">
    <location>
        <begin position="92"/>
        <end position="120"/>
    </location>
</feature>
<evidence type="ECO:0000256" key="3">
    <source>
        <dbReference type="SAM" id="MobiDB-lite"/>
    </source>
</evidence>
<protein>
    <submittedName>
        <fullName evidence="5">Protein photinus pyralis</fullName>
    </submittedName>
</protein>
<feature type="compositionally biased region" description="Basic and acidic residues" evidence="3">
    <location>
        <begin position="199"/>
        <end position="213"/>
    </location>
</feature>
<dbReference type="InterPro" id="IPR011993">
    <property type="entry name" value="PH-like_dom_sf"/>
</dbReference>
<feature type="compositionally biased region" description="Low complexity" evidence="3">
    <location>
        <begin position="177"/>
        <end position="193"/>
    </location>
</feature>
<dbReference type="InterPro" id="IPR045255">
    <property type="entry name" value="RanBP1-like"/>
</dbReference>
<organism evidence="5">
    <name type="scientific">Xenopsylla cheopis</name>
    <name type="common">Oriental rat flea</name>
    <name type="synonym">Pulex cheopis</name>
    <dbReference type="NCBI Taxonomy" id="163159"/>
    <lineage>
        <taxon>Eukaryota</taxon>
        <taxon>Metazoa</taxon>
        <taxon>Ecdysozoa</taxon>
        <taxon>Arthropoda</taxon>
        <taxon>Hexapoda</taxon>
        <taxon>Insecta</taxon>
        <taxon>Pterygota</taxon>
        <taxon>Neoptera</taxon>
        <taxon>Endopterygota</taxon>
        <taxon>Siphonaptera</taxon>
        <taxon>Pulicidae</taxon>
        <taxon>Xenopsyllinae</taxon>
        <taxon>Xenopsylla</taxon>
    </lineage>
</organism>
<dbReference type="SUPFAM" id="SSF50729">
    <property type="entry name" value="PH domain-like"/>
    <property type="match status" value="1"/>
</dbReference>
<dbReference type="SMART" id="SM00160">
    <property type="entry name" value="RanBD"/>
    <property type="match status" value="1"/>
</dbReference>
<feature type="region of interest" description="Disordered" evidence="3">
    <location>
        <begin position="1"/>
        <end position="144"/>
    </location>
</feature>
<dbReference type="InterPro" id="IPR000156">
    <property type="entry name" value="Ran_bind_dom"/>
</dbReference>
<keyword evidence="2" id="KW-0539">Nucleus</keyword>
<dbReference type="Pfam" id="PF00638">
    <property type="entry name" value="Ran_BP1"/>
    <property type="match status" value="1"/>
</dbReference>
<dbReference type="PROSITE" id="PS50196">
    <property type="entry name" value="RANBD1"/>
    <property type="match status" value="1"/>
</dbReference>
<proteinExistence type="predicted"/>
<evidence type="ECO:0000256" key="1">
    <source>
        <dbReference type="ARBA" id="ARBA00004123"/>
    </source>
</evidence>
<evidence type="ECO:0000256" key="2">
    <source>
        <dbReference type="ARBA" id="ARBA00023242"/>
    </source>
</evidence>
<dbReference type="CDD" id="cd13180">
    <property type="entry name" value="RanBD_RanBP3"/>
    <property type="match status" value="1"/>
</dbReference>
<dbReference type="GO" id="GO:0006611">
    <property type="term" value="P:protein export from nucleus"/>
    <property type="evidence" value="ECO:0007669"/>
    <property type="project" value="TreeGrafter"/>
</dbReference>
<dbReference type="Gene3D" id="2.30.29.30">
    <property type="entry name" value="Pleckstrin-homology domain (PH domain)/Phosphotyrosine-binding domain (PTB)"/>
    <property type="match status" value="1"/>
</dbReference>
<dbReference type="AlphaFoldDB" id="A0A6M2DP99"/>
<feature type="region of interest" description="Disordered" evidence="3">
    <location>
        <begin position="163"/>
        <end position="228"/>
    </location>
</feature>
<accession>A0A6M2DP99</accession>
<dbReference type="PANTHER" id="PTHR23138:SF142">
    <property type="entry name" value="RAN-BINDING PROTEIN 3B-RELATED"/>
    <property type="match status" value="1"/>
</dbReference>
<feature type="compositionally biased region" description="Polar residues" evidence="3">
    <location>
        <begin position="1"/>
        <end position="12"/>
    </location>
</feature>
<evidence type="ECO:0000259" key="4">
    <source>
        <dbReference type="PROSITE" id="PS50196"/>
    </source>
</evidence>
<feature type="compositionally biased region" description="Low complexity" evidence="3">
    <location>
        <begin position="25"/>
        <end position="44"/>
    </location>
</feature>
<comment type="subcellular location">
    <subcellularLocation>
        <location evidence="1">Nucleus</location>
    </subcellularLocation>
</comment>
<name>A0A6M2DP99_XENCH</name>
<dbReference type="PANTHER" id="PTHR23138">
    <property type="entry name" value="RAN BINDING PROTEIN"/>
    <property type="match status" value="1"/>
</dbReference>
<feature type="compositionally biased region" description="Polar residues" evidence="3">
    <location>
        <begin position="121"/>
        <end position="144"/>
    </location>
</feature>
<evidence type="ECO:0000313" key="5">
    <source>
        <dbReference type="EMBL" id="NOV48043.1"/>
    </source>
</evidence>
<reference evidence="5" key="1">
    <citation type="submission" date="2020-03" db="EMBL/GenBank/DDBJ databases">
        <title>Transcriptomic Profiling of the Digestive Tract of the Rat Flea, Xenopsylla cheopis, Following Blood Feeding and Infection with Yersinia pestis.</title>
        <authorList>
            <person name="Bland D.M."/>
            <person name="Martens C.A."/>
            <person name="Virtaneva K."/>
            <person name="Kanakabandi K."/>
            <person name="Long D."/>
            <person name="Rosenke R."/>
            <person name="Saturday G.A."/>
            <person name="Hoyt F.H."/>
            <person name="Bruno D.P."/>
            <person name="Ribeiro J.M.C."/>
            <person name="Hinnebusch J."/>
        </authorList>
    </citation>
    <scope>NUCLEOTIDE SEQUENCE</scope>
</reference>
<dbReference type="GO" id="GO:0005634">
    <property type="term" value="C:nucleus"/>
    <property type="evidence" value="ECO:0007669"/>
    <property type="project" value="UniProtKB-SubCell"/>
</dbReference>